<evidence type="ECO:0000259" key="2">
    <source>
        <dbReference type="Pfam" id="PF00144"/>
    </source>
</evidence>
<dbReference type="Proteomes" id="UP000318833">
    <property type="component" value="Unassembled WGS sequence"/>
</dbReference>
<feature type="domain" description="Beta-lactamase-related" evidence="2">
    <location>
        <begin position="34"/>
        <end position="192"/>
    </location>
</feature>
<dbReference type="PANTHER" id="PTHR43283:SF11">
    <property type="entry name" value="BETA-LACTAMASE-RELATED DOMAIN-CONTAINING PROTEIN"/>
    <property type="match status" value="1"/>
</dbReference>
<dbReference type="InterPro" id="IPR012338">
    <property type="entry name" value="Beta-lactam/transpept-like"/>
</dbReference>
<dbReference type="RefSeq" id="WP_143919279.1">
    <property type="nucleotide sequence ID" value="NZ_CANMIK010000162.1"/>
</dbReference>
<dbReference type="Gene3D" id="3.40.710.10">
    <property type="entry name" value="DD-peptidase/beta-lactamase superfamily"/>
    <property type="match status" value="1"/>
</dbReference>
<dbReference type="Pfam" id="PF00144">
    <property type="entry name" value="Beta-lactamase"/>
    <property type="match status" value="1"/>
</dbReference>
<proteinExistence type="predicted"/>
<evidence type="ECO:0000256" key="1">
    <source>
        <dbReference type="ARBA" id="ARBA00022801"/>
    </source>
</evidence>
<sequence>MAQSLRNSHVVINCNKSIEIYSDSISKHVKQIIDKNAQKTLKDPLINSLSIGLYVNNVSYTFHYGELTKGKGDTPTNKTIYEIASVTKTFTGTLASKAVLEGKLNLEDDIQRYLPQTYPNLEYKGDPIKIKHLLTHTSGLPGGYEEMNEISSNLSEIEFNNTYLKLENKQTKEKFFKDLSKINLTEKPGNTFN</sequence>
<dbReference type="InterPro" id="IPR050789">
    <property type="entry name" value="Diverse_Enzym_Activities"/>
</dbReference>
<keyword evidence="4" id="KW-1185">Reference proteome</keyword>
<organism evidence="3 4">
    <name type="scientific">Aquimarina algiphila</name>
    <dbReference type="NCBI Taxonomy" id="2047982"/>
    <lineage>
        <taxon>Bacteria</taxon>
        <taxon>Pseudomonadati</taxon>
        <taxon>Bacteroidota</taxon>
        <taxon>Flavobacteriia</taxon>
        <taxon>Flavobacteriales</taxon>
        <taxon>Flavobacteriaceae</taxon>
        <taxon>Aquimarina</taxon>
    </lineage>
</organism>
<accession>A0A554V9X1</accession>
<dbReference type="OrthoDB" id="9793489at2"/>
<dbReference type="PANTHER" id="PTHR43283">
    <property type="entry name" value="BETA-LACTAMASE-RELATED"/>
    <property type="match status" value="1"/>
</dbReference>
<name>A0A554V9X1_9FLAO</name>
<comment type="caution">
    <text evidence="3">The sequence shown here is derived from an EMBL/GenBank/DDBJ whole genome shotgun (WGS) entry which is preliminary data.</text>
</comment>
<evidence type="ECO:0000313" key="3">
    <source>
        <dbReference type="EMBL" id="TSE02297.1"/>
    </source>
</evidence>
<dbReference type="InterPro" id="IPR001466">
    <property type="entry name" value="Beta-lactam-related"/>
</dbReference>
<dbReference type="SUPFAM" id="SSF56601">
    <property type="entry name" value="beta-lactamase/transpeptidase-like"/>
    <property type="match status" value="1"/>
</dbReference>
<dbReference type="GO" id="GO:0016787">
    <property type="term" value="F:hydrolase activity"/>
    <property type="evidence" value="ECO:0007669"/>
    <property type="project" value="UniProtKB-KW"/>
</dbReference>
<keyword evidence="1" id="KW-0378">Hydrolase</keyword>
<protein>
    <submittedName>
        <fullName evidence="3">Beta-lactamase family protein</fullName>
    </submittedName>
</protein>
<reference evidence="3 4" key="1">
    <citation type="submission" date="2019-07" db="EMBL/GenBank/DDBJ databases">
        <title>The draft genome sequence of Aquimarina algiphila M91.</title>
        <authorList>
            <person name="Meng X."/>
        </authorList>
    </citation>
    <scope>NUCLEOTIDE SEQUENCE [LARGE SCALE GENOMIC DNA]</scope>
    <source>
        <strain evidence="3 4">M91</strain>
    </source>
</reference>
<evidence type="ECO:0000313" key="4">
    <source>
        <dbReference type="Proteomes" id="UP000318833"/>
    </source>
</evidence>
<dbReference type="AlphaFoldDB" id="A0A554V9X1"/>
<dbReference type="EMBL" id="VLNR01000182">
    <property type="protein sequence ID" value="TSE02297.1"/>
    <property type="molecule type" value="Genomic_DNA"/>
</dbReference>
<gene>
    <name evidence="3" type="ORF">FOF46_31010</name>
</gene>